<dbReference type="STRING" id="22663.A0A2I0KJ60"/>
<accession>A0A2I0KJ60</accession>
<reference evidence="2 3" key="1">
    <citation type="submission" date="2017-11" db="EMBL/GenBank/DDBJ databases">
        <title>De-novo sequencing of pomegranate (Punica granatum L.) genome.</title>
        <authorList>
            <person name="Akparov Z."/>
            <person name="Amiraslanov A."/>
            <person name="Hajiyeva S."/>
            <person name="Abbasov M."/>
            <person name="Kaur K."/>
            <person name="Hamwieh A."/>
            <person name="Solovyev V."/>
            <person name="Salamov A."/>
            <person name="Braich B."/>
            <person name="Kosarev P."/>
            <person name="Mahmoud A."/>
            <person name="Hajiyev E."/>
            <person name="Babayeva S."/>
            <person name="Izzatullayeva V."/>
            <person name="Mammadov A."/>
            <person name="Mammadov A."/>
            <person name="Sharifova S."/>
            <person name="Ojaghi J."/>
            <person name="Eynullazada K."/>
            <person name="Bayramov B."/>
            <person name="Abdulazimova A."/>
            <person name="Shahmuradov I."/>
        </authorList>
    </citation>
    <scope>NUCLEOTIDE SEQUENCE [LARGE SCALE GENOMIC DNA]</scope>
    <source>
        <strain evidence="3">cv. AG2017</strain>
        <tissue evidence="2">Leaf</tissue>
    </source>
</reference>
<dbReference type="Proteomes" id="UP000233551">
    <property type="component" value="Unassembled WGS sequence"/>
</dbReference>
<evidence type="ECO:0000313" key="2">
    <source>
        <dbReference type="EMBL" id="PKI68534.1"/>
    </source>
</evidence>
<dbReference type="AlphaFoldDB" id="A0A2I0KJ60"/>
<feature type="non-terminal residue" evidence="2">
    <location>
        <position position="1"/>
    </location>
</feature>
<proteinExistence type="predicted"/>
<keyword evidence="3" id="KW-1185">Reference proteome</keyword>
<feature type="region of interest" description="Disordered" evidence="1">
    <location>
        <begin position="435"/>
        <end position="470"/>
    </location>
</feature>
<feature type="compositionally biased region" description="Polar residues" evidence="1">
    <location>
        <begin position="441"/>
        <end position="451"/>
    </location>
</feature>
<evidence type="ECO:0000313" key="3">
    <source>
        <dbReference type="Proteomes" id="UP000233551"/>
    </source>
</evidence>
<feature type="region of interest" description="Disordered" evidence="1">
    <location>
        <begin position="21"/>
        <end position="41"/>
    </location>
</feature>
<protein>
    <recommendedName>
        <fullName evidence="4">Clathrin interactor EPSIN 1</fullName>
    </recommendedName>
</protein>
<comment type="caution">
    <text evidence="2">The sequence shown here is derived from an EMBL/GenBank/DDBJ whole genome shotgun (WGS) entry which is preliminary data.</text>
</comment>
<gene>
    <name evidence="2" type="ORF">CRG98_011083</name>
</gene>
<feature type="compositionally biased region" description="Low complexity" evidence="1">
    <location>
        <begin position="461"/>
        <end position="470"/>
    </location>
</feature>
<sequence>SSAGSSNQVDLFGDSLIGDLLDTPVSADPVPSNGSSMNKSSSDVDLFADATFVSAPPPVEPAANSQKQTEVDLFSSIPAVSPPVPATVDLFSAPDPVVPPETNPTKSVPANTSAVDPFAAVPLNNFDGSDPFGAFTFSDPVSAAPSQNQTEGSGLGDLSAIPSVGASPPPAKDGFQVKSGIWADSLSRGIIDLNISAPKKVSLADVGVVGALSDGSDEREKGPPASYSMGRAMGAGSGLGKSGFPPALSAGVDGFFSSFASQPYQYNSFKKLGIQLLLEKGLTPTSPLPKFKLVPIVISRSVWHLLLFHEAYGICFNRLRSQGDFERSLKFMIPRQASWLISKPFLEKLVSLRINSHELLHRQISPVLVRSKQAQPHFHFYFYFSTTLPQISSTIRFLSSHPSIAKFCFFALIALLSVHLALSAYPPQISPSSAPKLAADSTPTISPSKPTASLAPAPTNAPHGSISSSPSLLPLDAAPVSSPSTSPPLYLNLRVNV</sequence>
<dbReference type="EMBL" id="PGOL01000549">
    <property type="protein sequence ID" value="PKI68534.1"/>
    <property type="molecule type" value="Genomic_DNA"/>
</dbReference>
<evidence type="ECO:0000256" key="1">
    <source>
        <dbReference type="SAM" id="MobiDB-lite"/>
    </source>
</evidence>
<evidence type="ECO:0008006" key="4">
    <source>
        <dbReference type="Google" id="ProtNLM"/>
    </source>
</evidence>
<name>A0A2I0KJ60_PUNGR</name>
<organism evidence="2 3">
    <name type="scientific">Punica granatum</name>
    <name type="common">Pomegranate</name>
    <dbReference type="NCBI Taxonomy" id="22663"/>
    <lineage>
        <taxon>Eukaryota</taxon>
        <taxon>Viridiplantae</taxon>
        <taxon>Streptophyta</taxon>
        <taxon>Embryophyta</taxon>
        <taxon>Tracheophyta</taxon>
        <taxon>Spermatophyta</taxon>
        <taxon>Magnoliopsida</taxon>
        <taxon>eudicotyledons</taxon>
        <taxon>Gunneridae</taxon>
        <taxon>Pentapetalae</taxon>
        <taxon>rosids</taxon>
        <taxon>malvids</taxon>
        <taxon>Myrtales</taxon>
        <taxon>Lythraceae</taxon>
        <taxon>Punica</taxon>
    </lineage>
</organism>
<feature type="compositionally biased region" description="Low complexity" evidence="1">
    <location>
        <begin position="32"/>
        <end position="41"/>
    </location>
</feature>